<reference evidence="1 2" key="1">
    <citation type="submission" date="2021-10" db="EMBL/GenBank/DDBJ databases">
        <title>Lutispora strain m25 sp. nov., a thermophilic, non-spore-forming bacterium isolated from a lab-scale methanogenic bioreactor digesting anaerobic sludge.</title>
        <authorList>
            <person name="El Houari A."/>
            <person name="Mcdonald J."/>
        </authorList>
    </citation>
    <scope>NUCLEOTIDE SEQUENCE [LARGE SCALE GENOMIC DNA]</scope>
    <source>
        <strain evidence="2">m25</strain>
    </source>
</reference>
<accession>A0ABT1NAZ5</accession>
<protein>
    <submittedName>
        <fullName evidence="1">C-GCAxxG-C-C family protein</fullName>
    </submittedName>
</protein>
<organism evidence="1 2">
    <name type="scientific">Lutispora saccharofermentans</name>
    <dbReference type="NCBI Taxonomy" id="3024236"/>
    <lineage>
        <taxon>Bacteria</taxon>
        <taxon>Bacillati</taxon>
        <taxon>Bacillota</taxon>
        <taxon>Clostridia</taxon>
        <taxon>Lutisporales</taxon>
        <taxon>Lutisporaceae</taxon>
        <taxon>Lutispora</taxon>
    </lineage>
</organism>
<dbReference type="EMBL" id="JAJEKE010000001">
    <property type="protein sequence ID" value="MCQ1528219.1"/>
    <property type="molecule type" value="Genomic_DNA"/>
</dbReference>
<gene>
    <name evidence="1" type="ORF">LJD61_01470</name>
</gene>
<dbReference type="InterPro" id="IPR010181">
    <property type="entry name" value="CGCAxxGCC_motif"/>
</dbReference>
<name>A0ABT1NAZ5_9FIRM</name>
<evidence type="ECO:0000313" key="2">
    <source>
        <dbReference type="Proteomes" id="UP001651880"/>
    </source>
</evidence>
<dbReference type="NCBIfam" id="TIGR01909">
    <property type="entry name" value="C_GCAxxG_C_C"/>
    <property type="match status" value="1"/>
</dbReference>
<keyword evidence="2" id="KW-1185">Reference proteome</keyword>
<dbReference type="Proteomes" id="UP001651880">
    <property type="component" value="Unassembled WGS sequence"/>
</dbReference>
<comment type="caution">
    <text evidence="1">The sequence shown here is derived from an EMBL/GenBank/DDBJ whole genome shotgun (WGS) entry which is preliminary data.</text>
</comment>
<sequence length="139" mass="15528">MLADAVKKYYDKSYDLNCAETILYAANEAYGLNLDKKALKTMAAFGGGMAIEETCGALTGALAVLGILYVEDRAHESDKIKELTKEFFQKFKDKLSTDNCKKLKELYRNDEIRCSRIVSAAAEVLSEIVDREGLKKQEV</sequence>
<proteinExistence type="predicted"/>
<dbReference type="Pfam" id="PF09719">
    <property type="entry name" value="C_GCAxxG_C_C"/>
    <property type="match status" value="1"/>
</dbReference>
<dbReference type="RefSeq" id="WP_255225712.1">
    <property type="nucleotide sequence ID" value="NZ_JAJEKE010000001.1"/>
</dbReference>
<evidence type="ECO:0000313" key="1">
    <source>
        <dbReference type="EMBL" id="MCQ1528219.1"/>
    </source>
</evidence>